<sequence>MSGRVRPRTWVTAAALVVGVLVLVYAGTTGRGNRDAGGPVAAGPVSEECAELRELDFAAPDDSPTLLISSYGASNDGKGGPVRFRAGLRLGTGERPLVLGALEATVTVCAPHTHGLLARAEGLTPRVTKEGEGEGEGRRADEARGLHLRSGGWTDLRVALPKSALRPGISFEDLVIGDPPRSNDAADRPVLIVTLTAPGLPGPLVAGNCAEGCAELLGRSV</sequence>
<dbReference type="EMBL" id="JBEZUR010000029">
    <property type="protein sequence ID" value="MEU3556200.1"/>
    <property type="molecule type" value="Genomic_DNA"/>
</dbReference>
<proteinExistence type="predicted"/>
<gene>
    <name evidence="1" type="ORF">AB0E65_18610</name>
</gene>
<comment type="caution">
    <text evidence="1">The sequence shown here is derived from an EMBL/GenBank/DDBJ whole genome shotgun (WGS) entry which is preliminary data.</text>
</comment>
<evidence type="ECO:0000313" key="2">
    <source>
        <dbReference type="Proteomes" id="UP001550850"/>
    </source>
</evidence>
<dbReference type="Proteomes" id="UP001550850">
    <property type="component" value="Unassembled WGS sequence"/>
</dbReference>
<accession>A0ABV2YKD7</accession>
<reference evidence="1 2" key="1">
    <citation type="submission" date="2024-06" db="EMBL/GenBank/DDBJ databases">
        <title>The Natural Products Discovery Center: Release of the First 8490 Sequenced Strains for Exploring Actinobacteria Biosynthetic Diversity.</title>
        <authorList>
            <person name="Kalkreuter E."/>
            <person name="Kautsar S.A."/>
            <person name="Yang D."/>
            <person name="Bader C.D."/>
            <person name="Teijaro C.N."/>
            <person name="Fluegel L."/>
            <person name="Davis C.M."/>
            <person name="Simpson J.R."/>
            <person name="Lauterbach L."/>
            <person name="Steele A.D."/>
            <person name="Gui C."/>
            <person name="Meng S."/>
            <person name="Li G."/>
            <person name="Viehrig K."/>
            <person name="Ye F."/>
            <person name="Su P."/>
            <person name="Kiefer A.F."/>
            <person name="Nichols A."/>
            <person name="Cepeda A.J."/>
            <person name="Yan W."/>
            <person name="Fan B."/>
            <person name="Jiang Y."/>
            <person name="Adhikari A."/>
            <person name="Zheng C.-J."/>
            <person name="Schuster L."/>
            <person name="Cowan T.M."/>
            <person name="Smanski M.J."/>
            <person name="Chevrette M.G."/>
            <person name="De Carvalho L.P.S."/>
            <person name="Shen B."/>
        </authorList>
    </citation>
    <scope>NUCLEOTIDE SEQUENCE [LARGE SCALE GENOMIC DNA]</scope>
    <source>
        <strain evidence="1 2">NPDC038104</strain>
    </source>
</reference>
<evidence type="ECO:0008006" key="3">
    <source>
        <dbReference type="Google" id="ProtNLM"/>
    </source>
</evidence>
<dbReference type="RefSeq" id="WP_159105648.1">
    <property type="nucleotide sequence ID" value="NZ_BEVZ01000004.1"/>
</dbReference>
<organism evidence="1 2">
    <name type="scientific">Streptomyces fragilis</name>
    <dbReference type="NCBI Taxonomy" id="67301"/>
    <lineage>
        <taxon>Bacteria</taxon>
        <taxon>Bacillati</taxon>
        <taxon>Actinomycetota</taxon>
        <taxon>Actinomycetes</taxon>
        <taxon>Kitasatosporales</taxon>
        <taxon>Streptomycetaceae</taxon>
        <taxon>Streptomyces</taxon>
    </lineage>
</organism>
<name>A0ABV2YKD7_9ACTN</name>
<protein>
    <recommendedName>
        <fullName evidence="3">Secreted protein</fullName>
    </recommendedName>
</protein>
<evidence type="ECO:0000313" key="1">
    <source>
        <dbReference type="EMBL" id="MEU3556200.1"/>
    </source>
</evidence>
<keyword evidence="2" id="KW-1185">Reference proteome</keyword>